<gene>
    <name evidence="4" type="ORF">ACF05T_08135</name>
</gene>
<evidence type="ECO:0000256" key="1">
    <source>
        <dbReference type="SAM" id="MobiDB-lite"/>
    </source>
</evidence>
<dbReference type="InterPro" id="IPR053832">
    <property type="entry name" value="DUF6924"/>
</dbReference>
<dbReference type="Proteomes" id="UP001603013">
    <property type="component" value="Unassembled WGS sequence"/>
</dbReference>
<reference evidence="4 5" key="1">
    <citation type="submission" date="2024-10" db="EMBL/GenBank/DDBJ databases">
        <title>The Natural Products Discovery Center: Release of the First 8490 Sequenced Strains for Exploring Actinobacteria Biosynthetic Diversity.</title>
        <authorList>
            <person name="Kalkreuter E."/>
            <person name="Kautsar S.A."/>
            <person name="Yang D."/>
            <person name="Bader C.D."/>
            <person name="Teijaro C.N."/>
            <person name="Fluegel L."/>
            <person name="Davis C.M."/>
            <person name="Simpson J.R."/>
            <person name="Lauterbach L."/>
            <person name="Steele A.D."/>
            <person name="Gui C."/>
            <person name="Meng S."/>
            <person name="Li G."/>
            <person name="Viehrig K."/>
            <person name="Ye F."/>
            <person name="Su P."/>
            <person name="Kiefer A.F."/>
            <person name="Nichols A."/>
            <person name="Cepeda A.J."/>
            <person name="Yan W."/>
            <person name="Fan B."/>
            <person name="Jiang Y."/>
            <person name="Adhikari A."/>
            <person name="Zheng C.-J."/>
            <person name="Schuster L."/>
            <person name="Cowan T.M."/>
            <person name="Smanski M.J."/>
            <person name="Chevrette M.G."/>
            <person name="De Carvalho L.P.S."/>
            <person name="Shen B."/>
        </authorList>
    </citation>
    <scope>NUCLEOTIDE SEQUENCE [LARGE SCALE GENOMIC DNA]</scope>
    <source>
        <strain evidence="4 5">NPDC015755</strain>
    </source>
</reference>
<organism evidence="4 5">
    <name type="scientific">Streptomyces lateritius</name>
    <dbReference type="NCBI Taxonomy" id="67313"/>
    <lineage>
        <taxon>Bacteria</taxon>
        <taxon>Bacillati</taxon>
        <taxon>Actinomycetota</taxon>
        <taxon>Actinomycetes</taxon>
        <taxon>Kitasatosporales</taxon>
        <taxon>Streptomycetaceae</taxon>
        <taxon>Streptomyces</taxon>
    </lineage>
</organism>
<dbReference type="SUPFAM" id="SSF52540">
    <property type="entry name" value="P-loop containing nucleoside triphosphate hydrolases"/>
    <property type="match status" value="1"/>
</dbReference>
<evidence type="ECO:0000259" key="2">
    <source>
        <dbReference type="Pfam" id="PF00485"/>
    </source>
</evidence>
<evidence type="ECO:0000313" key="5">
    <source>
        <dbReference type="Proteomes" id="UP001603013"/>
    </source>
</evidence>
<proteinExistence type="predicted"/>
<dbReference type="EMBL" id="JBIBSM010000003">
    <property type="protein sequence ID" value="MFF8276066.1"/>
    <property type="molecule type" value="Genomic_DNA"/>
</dbReference>
<evidence type="ECO:0000259" key="3">
    <source>
        <dbReference type="Pfam" id="PF21962"/>
    </source>
</evidence>
<dbReference type="Pfam" id="PF21962">
    <property type="entry name" value="DUF6924"/>
    <property type="match status" value="1"/>
</dbReference>
<dbReference type="RefSeq" id="WP_391933640.1">
    <property type="nucleotide sequence ID" value="NZ_JBIBSM010000003.1"/>
</dbReference>
<comment type="caution">
    <text evidence="4">The sequence shown here is derived from an EMBL/GenBank/DDBJ whole genome shotgun (WGS) entry which is preliminary data.</text>
</comment>
<dbReference type="Pfam" id="PF00485">
    <property type="entry name" value="PRK"/>
    <property type="match status" value="1"/>
</dbReference>
<protein>
    <submittedName>
        <fullName evidence="4">DUF6924 domain-containing protein</fullName>
    </submittedName>
</protein>
<dbReference type="InterPro" id="IPR027417">
    <property type="entry name" value="P-loop_NTPase"/>
</dbReference>
<feature type="compositionally biased region" description="Basic and acidic residues" evidence="1">
    <location>
        <begin position="1"/>
        <end position="10"/>
    </location>
</feature>
<dbReference type="InterPro" id="IPR006083">
    <property type="entry name" value="PRK/URK"/>
</dbReference>
<evidence type="ECO:0000313" key="4">
    <source>
        <dbReference type="EMBL" id="MFF8276066.1"/>
    </source>
</evidence>
<sequence length="398" mass="44300">MTVRRADVHHSSSTWQQPVPRSASAERAALIEEVAKEILARGPGRLLVGVDGFTAAGKTSFGHELAEWIGNAGRPALRATLDDFKKPWKDRHLYDRESGEGYYRNAYDYELLRRLLLDPCRNPGADSCALCGIDPLTQRDHSAERSPLAPDAVLVVDGVFAFRPEVDSFWDYRIWIDIDAELSVRRGAERDQDWAGSDAESLHRDRYLVAERIYLDEVDPLPRMDALVDNTDFARPRLLPPPPPKRRRRPPITRRDDFDALVVRTDYTHEDGWRAVGAALAEDAELTAHIVDDPAWAGAEVDEVLAAVAADDELSVVFLADATTVASAPHALLAVTTTSRAECEDDEEYARLTEFGDRFRTIPAGVHGVHVNLSLGNMGFEEYAEAAGDDPERVFRGF</sequence>
<feature type="region of interest" description="Disordered" evidence="1">
    <location>
        <begin position="1"/>
        <end position="22"/>
    </location>
</feature>
<feature type="domain" description="Phosphoribulokinase/uridine kinase" evidence="2">
    <location>
        <begin position="48"/>
        <end position="203"/>
    </location>
</feature>
<keyword evidence="5" id="KW-1185">Reference proteome</keyword>
<name>A0ABW6Y8B8_9ACTN</name>
<feature type="domain" description="DUF6924" evidence="3">
    <location>
        <begin position="260"/>
        <end position="398"/>
    </location>
</feature>
<dbReference type="Gene3D" id="3.40.50.300">
    <property type="entry name" value="P-loop containing nucleotide triphosphate hydrolases"/>
    <property type="match status" value="1"/>
</dbReference>
<accession>A0ABW6Y8B8</accession>